<evidence type="ECO:0000313" key="3">
    <source>
        <dbReference type="Proteomes" id="UP000186004"/>
    </source>
</evidence>
<sequence length="267" mass="28530">MVSALLAAVRAELTKIFTLRSTWVVTGLILALHLLISVANLRLTTEAVANITPDEHIELFAGESRPARPALVDFMISMSFQMCLFLPTLAAVLAGQEFRAHQLGQSILAVPRRGVLIIAKTVAAAAYLLLVSLAIAGISTTFMYSAVQGWDPGVLTSAHALLGQSRFLTFAVLWALVGYALTLISRRTLIGIIATVALTAVTMTQVLAVSVPAVDALFPLSAGRNLLLNPEDSRLTAGRAHALVVLLLWPTFTTAVAGLLLNRRDVR</sequence>
<proteinExistence type="predicted"/>
<gene>
    <name evidence="2" type="ORF">SAMN05444858_116108</name>
</gene>
<evidence type="ECO:0000256" key="1">
    <source>
        <dbReference type="SAM" id="Phobius"/>
    </source>
</evidence>
<protein>
    <recommendedName>
        <fullName evidence="4">ABC-2 family transporter protein</fullName>
    </recommendedName>
</protein>
<keyword evidence="1" id="KW-0812">Transmembrane</keyword>
<dbReference type="AlphaFoldDB" id="A0A1N7DG86"/>
<feature type="transmembrane region" description="Helical" evidence="1">
    <location>
        <begin position="115"/>
        <end position="147"/>
    </location>
</feature>
<feature type="transmembrane region" description="Helical" evidence="1">
    <location>
        <begin position="74"/>
        <end position="94"/>
    </location>
</feature>
<dbReference type="STRING" id="1198245.SAMN05444858_116108"/>
<keyword evidence="1" id="KW-1133">Transmembrane helix</keyword>
<name>A0A1N7DG86_9ACTN</name>
<keyword evidence="3" id="KW-1185">Reference proteome</keyword>
<keyword evidence="1" id="KW-0472">Membrane</keyword>
<feature type="transmembrane region" description="Helical" evidence="1">
    <location>
        <begin position="240"/>
        <end position="261"/>
    </location>
</feature>
<evidence type="ECO:0008006" key="4">
    <source>
        <dbReference type="Google" id="ProtNLM"/>
    </source>
</evidence>
<feature type="transmembrane region" description="Helical" evidence="1">
    <location>
        <begin position="167"/>
        <end position="184"/>
    </location>
</feature>
<dbReference type="EMBL" id="FTNF01000016">
    <property type="protein sequence ID" value="SIR74822.1"/>
    <property type="molecule type" value="Genomic_DNA"/>
</dbReference>
<dbReference type="Proteomes" id="UP000186004">
    <property type="component" value="Unassembled WGS sequence"/>
</dbReference>
<accession>A0A1N7DG86</accession>
<feature type="transmembrane region" description="Helical" evidence="1">
    <location>
        <begin position="21"/>
        <end position="39"/>
    </location>
</feature>
<feature type="transmembrane region" description="Helical" evidence="1">
    <location>
        <begin position="196"/>
        <end position="220"/>
    </location>
</feature>
<reference evidence="2 3" key="1">
    <citation type="submission" date="2017-01" db="EMBL/GenBank/DDBJ databases">
        <authorList>
            <person name="Mah S.A."/>
            <person name="Swanson W.J."/>
            <person name="Moy G.W."/>
            <person name="Vacquier V.D."/>
        </authorList>
    </citation>
    <scope>NUCLEOTIDE SEQUENCE [LARGE SCALE GENOMIC DNA]</scope>
    <source>
        <strain evidence="2 3">DSM 45758</strain>
    </source>
</reference>
<evidence type="ECO:0000313" key="2">
    <source>
        <dbReference type="EMBL" id="SIR74822.1"/>
    </source>
</evidence>
<organism evidence="2 3">
    <name type="scientific">Micromonospora avicenniae</name>
    <dbReference type="NCBI Taxonomy" id="1198245"/>
    <lineage>
        <taxon>Bacteria</taxon>
        <taxon>Bacillati</taxon>
        <taxon>Actinomycetota</taxon>
        <taxon>Actinomycetes</taxon>
        <taxon>Micromonosporales</taxon>
        <taxon>Micromonosporaceae</taxon>
        <taxon>Micromonospora</taxon>
    </lineage>
</organism>